<dbReference type="Proteomes" id="UP000597507">
    <property type="component" value="Unassembled WGS sequence"/>
</dbReference>
<name>A0A8J3EDG1_9PROT</name>
<keyword evidence="1 2" id="KW-0238">DNA-binding</keyword>
<dbReference type="InterPro" id="IPR001647">
    <property type="entry name" value="HTH_TetR"/>
</dbReference>
<keyword evidence="5" id="KW-1185">Reference proteome</keyword>
<reference evidence="4 5" key="1">
    <citation type="journal article" date="2014" name="Int. J. Syst. Evol. Microbiol.">
        <title>Complete genome sequence of Corynebacterium casei LMG S-19264T (=DSM 44701T), isolated from a smear-ripened cheese.</title>
        <authorList>
            <consortium name="US DOE Joint Genome Institute (JGI-PGF)"/>
            <person name="Walter F."/>
            <person name="Albersmeier A."/>
            <person name="Kalinowski J."/>
            <person name="Ruckert C."/>
        </authorList>
    </citation>
    <scope>NUCLEOTIDE SEQUENCE [LARGE SCALE GENOMIC DNA]</scope>
    <source>
        <strain evidence="4 5">CGMCC 1.16330</strain>
    </source>
</reference>
<dbReference type="InterPro" id="IPR009057">
    <property type="entry name" value="Homeodomain-like_sf"/>
</dbReference>
<dbReference type="Pfam" id="PF00440">
    <property type="entry name" value="TetR_N"/>
    <property type="match status" value="1"/>
</dbReference>
<dbReference type="RefSeq" id="WP_188902451.1">
    <property type="nucleotide sequence ID" value="NZ_BMKS01000012.1"/>
</dbReference>
<organism evidence="4 5">
    <name type="scientific">Caldovatus sediminis</name>
    <dbReference type="NCBI Taxonomy" id="2041189"/>
    <lineage>
        <taxon>Bacteria</taxon>
        <taxon>Pseudomonadati</taxon>
        <taxon>Pseudomonadota</taxon>
        <taxon>Alphaproteobacteria</taxon>
        <taxon>Acetobacterales</taxon>
        <taxon>Roseomonadaceae</taxon>
        <taxon>Caldovatus</taxon>
    </lineage>
</organism>
<proteinExistence type="predicted"/>
<evidence type="ECO:0000256" key="2">
    <source>
        <dbReference type="PROSITE-ProRule" id="PRU00335"/>
    </source>
</evidence>
<accession>A0A8J3EDG1</accession>
<feature type="domain" description="HTH tetR-type" evidence="3">
    <location>
        <begin position="5"/>
        <end position="65"/>
    </location>
</feature>
<dbReference type="InterPro" id="IPR050109">
    <property type="entry name" value="HTH-type_TetR-like_transc_reg"/>
</dbReference>
<dbReference type="GO" id="GO:0000976">
    <property type="term" value="F:transcription cis-regulatory region binding"/>
    <property type="evidence" value="ECO:0007669"/>
    <property type="project" value="TreeGrafter"/>
</dbReference>
<dbReference type="AlphaFoldDB" id="A0A8J3EDG1"/>
<dbReference type="SUPFAM" id="SSF46689">
    <property type="entry name" value="Homeodomain-like"/>
    <property type="match status" value="1"/>
</dbReference>
<evidence type="ECO:0000313" key="5">
    <source>
        <dbReference type="Proteomes" id="UP000597507"/>
    </source>
</evidence>
<gene>
    <name evidence="4" type="ORF">GCM10010964_34280</name>
</gene>
<dbReference type="PANTHER" id="PTHR30055:SF226">
    <property type="entry name" value="HTH-TYPE TRANSCRIPTIONAL REGULATOR PKSA"/>
    <property type="match status" value="1"/>
</dbReference>
<dbReference type="Gene3D" id="1.10.357.10">
    <property type="entry name" value="Tetracycline Repressor, domain 2"/>
    <property type="match status" value="1"/>
</dbReference>
<feature type="DNA-binding region" description="H-T-H motif" evidence="2">
    <location>
        <begin position="28"/>
        <end position="47"/>
    </location>
</feature>
<protein>
    <submittedName>
        <fullName evidence="4">TetR family transcriptional regulator</fullName>
    </submittedName>
</protein>
<comment type="caution">
    <text evidence="4">The sequence shown here is derived from an EMBL/GenBank/DDBJ whole genome shotgun (WGS) entry which is preliminary data.</text>
</comment>
<evidence type="ECO:0000259" key="3">
    <source>
        <dbReference type="PROSITE" id="PS50977"/>
    </source>
</evidence>
<evidence type="ECO:0000313" key="4">
    <source>
        <dbReference type="EMBL" id="GGG44053.1"/>
    </source>
</evidence>
<dbReference type="SUPFAM" id="SSF48498">
    <property type="entry name" value="Tetracyclin repressor-like, C-terminal domain"/>
    <property type="match status" value="1"/>
</dbReference>
<dbReference type="EMBL" id="BMKS01000012">
    <property type="protein sequence ID" value="GGG44053.1"/>
    <property type="molecule type" value="Genomic_DNA"/>
</dbReference>
<dbReference type="InterPro" id="IPR036271">
    <property type="entry name" value="Tet_transcr_reg_TetR-rel_C_sf"/>
</dbReference>
<sequence length="197" mass="20965">MRNAPDTRARIRREALALFVARGVDAVSVRDIAAAAGCTPSSLYTHWPSLAALIGELFAEGYAAYGRALAEAAARPLPFLARLEAMIRRICALHAEDRILFEFLLLSQHRALHAAPPVEPDANPIEVLHRTVAAAIAAGELPPGDPALLTAALVGVVVQAATFAHYGRIARGLDAMADEIVALCLRLTAAQHEGARR</sequence>
<dbReference type="PROSITE" id="PS50977">
    <property type="entry name" value="HTH_TETR_2"/>
    <property type="match status" value="1"/>
</dbReference>
<evidence type="ECO:0000256" key="1">
    <source>
        <dbReference type="ARBA" id="ARBA00023125"/>
    </source>
</evidence>
<dbReference type="PANTHER" id="PTHR30055">
    <property type="entry name" value="HTH-TYPE TRANSCRIPTIONAL REGULATOR RUTR"/>
    <property type="match status" value="1"/>
</dbReference>
<dbReference type="GO" id="GO:0003700">
    <property type="term" value="F:DNA-binding transcription factor activity"/>
    <property type="evidence" value="ECO:0007669"/>
    <property type="project" value="TreeGrafter"/>
</dbReference>